<gene>
    <name evidence="1" type="ORF">QR695_07640</name>
</gene>
<comment type="caution">
    <text evidence="1">The sequence shown here is derived from an EMBL/GenBank/DDBJ whole genome shotgun (WGS) entry which is preliminary data.</text>
</comment>
<organism evidence="1 2">
    <name type="scientific">Exiguobacterium mexicanum</name>
    <dbReference type="NCBI Taxonomy" id="340146"/>
    <lineage>
        <taxon>Bacteria</taxon>
        <taxon>Bacillati</taxon>
        <taxon>Bacillota</taxon>
        <taxon>Bacilli</taxon>
        <taxon>Bacillales</taxon>
        <taxon>Bacillales Family XII. Incertae Sedis</taxon>
        <taxon>Exiguobacterium</taxon>
    </lineage>
</organism>
<proteinExistence type="predicted"/>
<protein>
    <submittedName>
        <fullName evidence="1">Uncharacterized protein</fullName>
    </submittedName>
</protein>
<reference evidence="1 2" key="1">
    <citation type="submission" date="2023-06" db="EMBL/GenBank/DDBJ databases">
        <title>Influencing factors and mechanism of Cr(VI) reduction by facultative anaerobic Exiguobacterium sp. PY14.</title>
        <authorList>
            <person name="Zou L."/>
        </authorList>
    </citation>
    <scope>NUCLEOTIDE SEQUENCE [LARGE SCALE GENOMIC DNA]</scope>
    <source>
        <strain evidence="1 2">PY14</strain>
    </source>
</reference>
<sequence>MIHIGEKTTKITSATVQKTSRHYVVRYKLSDGTTKTLSMLR</sequence>
<evidence type="ECO:0000313" key="1">
    <source>
        <dbReference type="EMBL" id="MDL5376878.1"/>
    </source>
</evidence>
<name>A0ABT7MNX0_9BACL</name>
<evidence type="ECO:0000313" key="2">
    <source>
        <dbReference type="Proteomes" id="UP001230807"/>
    </source>
</evidence>
<dbReference type="Proteomes" id="UP001230807">
    <property type="component" value="Unassembled WGS sequence"/>
</dbReference>
<dbReference type="RefSeq" id="WP_286038379.1">
    <property type="nucleotide sequence ID" value="NZ_CP183077.1"/>
</dbReference>
<accession>A0ABT7MNX0</accession>
<dbReference type="EMBL" id="JASWER010000005">
    <property type="protein sequence ID" value="MDL5376878.1"/>
    <property type="molecule type" value="Genomic_DNA"/>
</dbReference>
<keyword evidence="2" id="KW-1185">Reference proteome</keyword>